<accession>A0ABU5CC96</accession>
<dbReference type="PANTHER" id="PTHR21716:SF68">
    <property type="entry name" value="TRANSPORT PROTEIN YTVI-RELATED"/>
    <property type="match status" value="1"/>
</dbReference>
<proteinExistence type="inferred from homology"/>
<feature type="transmembrane region" description="Helical" evidence="6">
    <location>
        <begin position="72"/>
        <end position="96"/>
    </location>
</feature>
<name>A0ABU5CC96_9BACI</name>
<evidence type="ECO:0000256" key="4">
    <source>
        <dbReference type="ARBA" id="ARBA00022989"/>
    </source>
</evidence>
<dbReference type="InterPro" id="IPR014227">
    <property type="entry name" value="YtvI-like"/>
</dbReference>
<feature type="transmembrane region" description="Helical" evidence="6">
    <location>
        <begin position="163"/>
        <end position="188"/>
    </location>
</feature>
<dbReference type="Proteomes" id="UP001281447">
    <property type="component" value="Unassembled WGS sequence"/>
</dbReference>
<evidence type="ECO:0000256" key="1">
    <source>
        <dbReference type="ARBA" id="ARBA00004141"/>
    </source>
</evidence>
<keyword evidence="3 6" id="KW-0812">Transmembrane</keyword>
<dbReference type="NCBIfam" id="TIGR02872">
    <property type="entry name" value="spore_ytvI"/>
    <property type="match status" value="1"/>
</dbReference>
<comment type="caution">
    <text evidence="7">The sequence shown here is derived from an EMBL/GenBank/DDBJ whole genome shotgun (WGS) entry which is preliminary data.</text>
</comment>
<sequence length="270" mass="30100">MADRMPLYFESGVALFSDFVHEHLIPLYERISALFQRLHPAQQDTIEQYLQGASSYAASYGASLLQQFFLKLAGFAVVLPSSISVTLFTVLATFFITNDYEAVIKRIKRFFPSKLHRHAKSLSSHFKRGMTGYAKAQLLLVMTSAVIIFAGLLILQIEHAMTITLLAAFADLLPLFGTGIIFIPWVIYLLFAQKLTLAAALALLYLFVLLTRQIMEPKVLSSSLGISPLLSLTVLFVAIKLYGGYGLVNDPDCIDFNNWNNPSRNPKISL</sequence>
<feature type="transmembrane region" description="Helical" evidence="6">
    <location>
        <begin position="220"/>
        <end position="239"/>
    </location>
</feature>
<evidence type="ECO:0000256" key="3">
    <source>
        <dbReference type="ARBA" id="ARBA00022692"/>
    </source>
</evidence>
<keyword evidence="8" id="KW-1185">Reference proteome</keyword>
<organism evidence="7 8">
    <name type="scientific">Tigheibacillus halophilus</name>
    <dbReference type="NCBI Taxonomy" id="361280"/>
    <lineage>
        <taxon>Bacteria</taxon>
        <taxon>Bacillati</taxon>
        <taxon>Bacillota</taxon>
        <taxon>Bacilli</taxon>
        <taxon>Bacillales</taxon>
        <taxon>Bacillaceae</taxon>
        <taxon>Tigheibacillus</taxon>
    </lineage>
</organism>
<gene>
    <name evidence="7" type="primary">ytvI</name>
    <name evidence="7" type="ORF">RWE15_25065</name>
</gene>
<comment type="similarity">
    <text evidence="2">Belongs to the autoinducer-2 exporter (AI-2E) (TC 2.A.86) family.</text>
</comment>
<evidence type="ECO:0000256" key="2">
    <source>
        <dbReference type="ARBA" id="ARBA00009773"/>
    </source>
</evidence>
<evidence type="ECO:0000256" key="5">
    <source>
        <dbReference type="ARBA" id="ARBA00023136"/>
    </source>
</evidence>
<dbReference type="Pfam" id="PF01594">
    <property type="entry name" value="AI-2E_transport"/>
    <property type="match status" value="1"/>
</dbReference>
<keyword evidence="5 6" id="KW-0472">Membrane</keyword>
<protein>
    <submittedName>
        <fullName evidence="7">Sporulation integral membrane protein YtvI</fullName>
    </submittedName>
</protein>
<evidence type="ECO:0000313" key="7">
    <source>
        <dbReference type="EMBL" id="MDY0396959.1"/>
    </source>
</evidence>
<evidence type="ECO:0000256" key="6">
    <source>
        <dbReference type="SAM" id="Phobius"/>
    </source>
</evidence>
<comment type="subcellular location">
    <subcellularLocation>
        <location evidence="1">Membrane</location>
        <topology evidence="1">Multi-pass membrane protein</topology>
    </subcellularLocation>
</comment>
<dbReference type="EMBL" id="JAWDIP010000004">
    <property type="protein sequence ID" value="MDY0396959.1"/>
    <property type="molecule type" value="Genomic_DNA"/>
</dbReference>
<feature type="transmembrane region" description="Helical" evidence="6">
    <location>
        <begin position="195"/>
        <end position="214"/>
    </location>
</feature>
<feature type="transmembrane region" description="Helical" evidence="6">
    <location>
        <begin position="138"/>
        <end position="157"/>
    </location>
</feature>
<dbReference type="InterPro" id="IPR002549">
    <property type="entry name" value="AI-2E-like"/>
</dbReference>
<keyword evidence="4 6" id="KW-1133">Transmembrane helix</keyword>
<reference evidence="7 8" key="1">
    <citation type="submission" date="2023-10" db="EMBL/GenBank/DDBJ databases">
        <title>Virgibacillus halophilus 5B73C genome.</title>
        <authorList>
            <person name="Miliotis G."/>
            <person name="Sengupta P."/>
            <person name="Hameed A."/>
            <person name="Chuvochina M."/>
            <person name="Mcdonagh F."/>
            <person name="Simpson A.C."/>
            <person name="Singh N.K."/>
            <person name="Rekha P.D."/>
            <person name="Raman K."/>
            <person name="Hugenholtz P."/>
            <person name="Venkateswaran K."/>
        </authorList>
    </citation>
    <scope>NUCLEOTIDE SEQUENCE [LARGE SCALE GENOMIC DNA]</scope>
    <source>
        <strain evidence="7 8">5B73C</strain>
    </source>
</reference>
<dbReference type="PANTHER" id="PTHR21716">
    <property type="entry name" value="TRANSMEMBRANE PROTEIN"/>
    <property type="match status" value="1"/>
</dbReference>
<evidence type="ECO:0000313" key="8">
    <source>
        <dbReference type="Proteomes" id="UP001281447"/>
    </source>
</evidence>